<dbReference type="GeneID" id="106169286"/>
<dbReference type="InParanoid" id="A0A1S3J1L2"/>
<proteinExistence type="predicted"/>
<protein>
    <submittedName>
        <fullName evidence="3">Uncharacterized protein LOC106169286</fullName>
    </submittedName>
</protein>
<dbReference type="InterPro" id="IPR008928">
    <property type="entry name" value="6-hairpin_glycosidase_sf"/>
</dbReference>
<dbReference type="RefSeq" id="XP_013404151.1">
    <property type="nucleotide sequence ID" value="XM_013548697.1"/>
</dbReference>
<dbReference type="Proteomes" id="UP000085678">
    <property type="component" value="Unplaced"/>
</dbReference>
<evidence type="ECO:0000313" key="2">
    <source>
        <dbReference type="Proteomes" id="UP000085678"/>
    </source>
</evidence>
<dbReference type="InterPro" id="IPR053169">
    <property type="entry name" value="MUG_Protein"/>
</dbReference>
<feature type="chain" id="PRO_5010302730" evidence="1">
    <location>
        <begin position="28"/>
        <end position="509"/>
    </location>
</feature>
<dbReference type="AlphaFoldDB" id="A0A1S3J1L2"/>
<evidence type="ECO:0000313" key="3">
    <source>
        <dbReference type="RefSeq" id="XP_013404151.1"/>
    </source>
</evidence>
<dbReference type="Gene3D" id="1.50.10.20">
    <property type="match status" value="1"/>
</dbReference>
<name>A0A1S3J1L2_LINAN</name>
<dbReference type="InterPro" id="IPR005198">
    <property type="entry name" value="Glyco_hydro_76"/>
</dbReference>
<dbReference type="PANTHER" id="PTHR47791">
    <property type="entry name" value="MEIOTICALLY UP-REGULATED GENE 191 PROTEIN"/>
    <property type="match status" value="1"/>
</dbReference>
<gene>
    <name evidence="3" type="primary">LOC106169286</name>
</gene>
<dbReference type="PANTHER" id="PTHR47791:SF3">
    <property type="entry name" value="MEIOTICALLY UP-REGULATED GENE 191 PROTEIN"/>
    <property type="match status" value="1"/>
</dbReference>
<dbReference type="STRING" id="7574.A0A1S3J1L2"/>
<dbReference type="GO" id="GO:0005975">
    <property type="term" value="P:carbohydrate metabolic process"/>
    <property type="evidence" value="ECO:0007669"/>
    <property type="project" value="InterPro"/>
</dbReference>
<keyword evidence="2" id="KW-1185">Reference proteome</keyword>
<dbReference type="Pfam" id="PF03663">
    <property type="entry name" value="Glyco_hydro_76"/>
    <property type="match status" value="1"/>
</dbReference>
<organism evidence="2 3">
    <name type="scientific">Lingula anatina</name>
    <name type="common">Brachiopod</name>
    <name type="synonym">Lingula unguis</name>
    <dbReference type="NCBI Taxonomy" id="7574"/>
    <lineage>
        <taxon>Eukaryota</taxon>
        <taxon>Metazoa</taxon>
        <taxon>Spiralia</taxon>
        <taxon>Lophotrochozoa</taxon>
        <taxon>Brachiopoda</taxon>
        <taxon>Linguliformea</taxon>
        <taxon>Lingulata</taxon>
        <taxon>Lingulida</taxon>
        <taxon>Linguloidea</taxon>
        <taxon>Lingulidae</taxon>
        <taxon>Lingula</taxon>
    </lineage>
</organism>
<sequence>MGRLVQVNLILHISLILLCGLLSQADSRYNTPKDVRIFNSSVEISSLTSPIHQTRVGSREIAAIGTGVSDGNDTASQCTLAMFGGDEAAYWACRTEYAFQQNWWPSPIAGLFSYQVWNGFDGFWQNGAVLEVLTNFMVYGNNTRYISVVRSSLRYLYSLLEAYAPQPSYDDMAWYGLSFARISEVLGDSTFLSSAQQIYDWNWKNGWDTNMNNCHGGMWFDQQVNAKQTITNVQMMQLGARLYRLTSSKSRRQELMSQLNLTINFLVNNHVIDPDTFQVADGIYLNNCSSNRVYGRTYNSGVFIGSLVELYKATNQTNFLNTAHKIANATMTLSSRHGVLMEYCDAGNETCNDDAKMFKGIFARNLRYLADVSDQAHAKLYRDYLAMNMRSLLSSSICEPTLKKPCNISYRDGRPYHNSTGPVFGTRWFGPFNFTSPMQDTSALELLVANIAQDTRCHGDGCTYDPPTPPPRPLTCQDHPCPSDEACCAYSDYYTCCTPDQKCVNGVCE</sequence>
<keyword evidence="1" id="KW-0732">Signal</keyword>
<accession>A0A1S3J1L2</accession>
<dbReference type="KEGG" id="lak:106169286"/>
<dbReference type="OrthoDB" id="9984024at2759"/>
<reference evidence="3" key="1">
    <citation type="submission" date="2025-08" db="UniProtKB">
        <authorList>
            <consortium name="RefSeq"/>
        </authorList>
    </citation>
    <scope>IDENTIFICATION</scope>
    <source>
        <tissue evidence="3">Gonads</tissue>
    </source>
</reference>
<dbReference type="SUPFAM" id="SSF48208">
    <property type="entry name" value="Six-hairpin glycosidases"/>
    <property type="match status" value="1"/>
</dbReference>
<feature type="signal peptide" evidence="1">
    <location>
        <begin position="1"/>
        <end position="27"/>
    </location>
</feature>
<evidence type="ECO:0000256" key="1">
    <source>
        <dbReference type="SAM" id="SignalP"/>
    </source>
</evidence>